<proteinExistence type="predicted"/>
<dbReference type="Proteomes" id="UP000789375">
    <property type="component" value="Unassembled WGS sequence"/>
</dbReference>
<comment type="caution">
    <text evidence="2">The sequence shown here is derived from an EMBL/GenBank/DDBJ whole genome shotgun (WGS) entry which is preliminary data.</text>
</comment>
<sequence length="120" mass="13406">MKPHLKLVQGSLEEQELQDDNSKTRLEIATLLTQQKHPPEATSFCKNVDLEEQLKTKEDIFDKKSQFEALDVLCVSRSQKAKVETTASPPKDITMNVDGPSDVSENILDNTSVAFAMLIC</sequence>
<evidence type="ECO:0000313" key="2">
    <source>
        <dbReference type="EMBL" id="CAG8454698.1"/>
    </source>
</evidence>
<dbReference type="EMBL" id="CAJVPP010000200">
    <property type="protein sequence ID" value="CAG8454698.1"/>
    <property type="molecule type" value="Genomic_DNA"/>
</dbReference>
<protein>
    <submittedName>
        <fullName evidence="2">304_t:CDS:1</fullName>
    </submittedName>
</protein>
<reference evidence="2" key="1">
    <citation type="submission" date="2021-06" db="EMBL/GenBank/DDBJ databases">
        <authorList>
            <person name="Kallberg Y."/>
            <person name="Tangrot J."/>
            <person name="Rosling A."/>
        </authorList>
    </citation>
    <scope>NUCLEOTIDE SEQUENCE</scope>
    <source>
        <strain evidence="2">87-6 pot B 2015</strain>
    </source>
</reference>
<keyword evidence="3" id="KW-1185">Reference proteome</keyword>
<dbReference type="AlphaFoldDB" id="A0A9N8VJ35"/>
<organism evidence="2 3">
    <name type="scientific">Funneliformis mosseae</name>
    <name type="common">Endomycorrhizal fungus</name>
    <name type="synonym">Glomus mosseae</name>
    <dbReference type="NCBI Taxonomy" id="27381"/>
    <lineage>
        <taxon>Eukaryota</taxon>
        <taxon>Fungi</taxon>
        <taxon>Fungi incertae sedis</taxon>
        <taxon>Mucoromycota</taxon>
        <taxon>Glomeromycotina</taxon>
        <taxon>Glomeromycetes</taxon>
        <taxon>Glomerales</taxon>
        <taxon>Glomeraceae</taxon>
        <taxon>Funneliformis</taxon>
    </lineage>
</organism>
<evidence type="ECO:0000256" key="1">
    <source>
        <dbReference type="SAM" id="MobiDB-lite"/>
    </source>
</evidence>
<accession>A0A9N8VJ35</accession>
<name>A0A9N8VJ35_FUNMO</name>
<feature type="region of interest" description="Disordered" evidence="1">
    <location>
        <begin position="1"/>
        <end position="20"/>
    </location>
</feature>
<gene>
    <name evidence="2" type="ORF">FMOSSE_LOCUS1720</name>
</gene>
<evidence type="ECO:0000313" key="3">
    <source>
        <dbReference type="Proteomes" id="UP000789375"/>
    </source>
</evidence>